<accession>C0QQ67</accession>
<dbReference type="eggNOG" id="COG3103">
    <property type="taxonomic scope" value="Bacteria"/>
</dbReference>
<evidence type="ECO:0000313" key="3">
    <source>
        <dbReference type="Proteomes" id="UP000001366"/>
    </source>
</evidence>
<proteinExistence type="predicted"/>
<dbReference type="InterPro" id="IPR025737">
    <property type="entry name" value="FApF"/>
</dbReference>
<dbReference type="Proteomes" id="UP000001366">
    <property type="component" value="Chromosome"/>
</dbReference>
<name>C0QQ67_PERMH</name>
<keyword evidence="1" id="KW-0732">Signal</keyword>
<dbReference type="AlphaFoldDB" id="C0QQ67"/>
<dbReference type="KEGG" id="pmx:PERMA_1027"/>
<feature type="signal peptide" evidence="1">
    <location>
        <begin position="1"/>
        <end position="19"/>
    </location>
</feature>
<dbReference type="Pfam" id="PF13557">
    <property type="entry name" value="Phenol_MetA_deg"/>
    <property type="match status" value="1"/>
</dbReference>
<dbReference type="RefSeq" id="WP_012676299.1">
    <property type="nucleotide sequence ID" value="NC_012440.1"/>
</dbReference>
<organism evidence="2 3">
    <name type="scientific">Persephonella marina (strain DSM 14350 / EX-H1)</name>
    <dbReference type="NCBI Taxonomy" id="123214"/>
    <lineage>
        <taxon>Bacteria</taxon>
        <taxon>Pseudomonadati</taxon>
        <taxon>Aquificota</taxon>
        <taxon>Aquificia</taxon>
        <taxon>Aquificales</taxon>
        <taxon>Hydrogenothermaceae</taxon>
        <taxon>Persephonella</taxon>
    </lineage>
</organism>
<dbReference type="STRING" id="123214.PERMA_1027"/>
<protein>
    <recommendedName>
        <fullName evidence="4">Transporter</fullName>
    </recommendedName>
</protein>
<evidence type="ECO:0008006" key="4">
    <source>
        <dbReference type="Google" id="ProtNLM"/>
    </source>
</evidence>
<sequence length="344" mass="39012">MKKSVIIFLTVSLFLISYASDKDIEKAKKALQKEAQPEEVLIQFERDYVLLQKNKLEVESSFSYVYYSANQIYLSSFAILDPVFLTLGEFGIKNARRHIFQYNISIRYGILRNLQFEVSIPYVYRNERTSVIGTSTTGEKENVLEERGFGDVSFSFSYQPIRETGTRPALITFLAFKTKTGRSPFDLDDPEKELPTGSGYYAIRGGINLTKTIDPVVVFGGISYSYNMEEDVKKYYKSPTTGDVSRLDKINPGDTLSLSFGFAYALSYNFSLNFQYAQDYTFSTESTVNGVKSTVPNSTLNSAILRIGTGWALSDRSSFNFSLSIGLTNDAPNYVIEFRYPYRF</sequence>
<dbReference type="EMBL" id="CP001230">
    <property type="protein sequence ID" value="ACO04061.1"/>
    <property type="molecule type" value="Genomic_DNA"/>
</dbReference>
<gene>
    <name evidence="2" type="ordered locus">PERMA_1027</name>
</gene>
<evidence type="ECO:0000313" key="2">
    <source>
        <dbReference type="EMBL" id="ACO04061.1"/>
    </source>
</evidence>
<feature type="chain" id="PRO_5002900687" description="Transporter" evidence="1">
    <location>
        <begin position="20"/>
        <end position="344"/>
    </location>
</feature>
<dbReference type="HOGENOM" id="CLU_041778_1_0_0"/>
<evidence type="ECO:0000256" key="1">
    <source>
        <dbReference type="SAM" id="SignalP"/>
    </source>
</evidence>
<dbReference type="PaxDb" id="123214-PERMA_1027"/>
<dbReference type="OrthoDB" id="5297564at2"/>
<keyword evidence="3" id="KW-1185">Reference proteome</keyword>
<reference evidence="2 3" key="1">
    <citation type="journal article" date="2009" name="J. Bacteriol.">
        <title>Complete and draft genome sequences of six members of the Aquificales.</title>
        <authorList>
            <person name="Reysenbach A.L."/>
            <person name="Hamamura N."/>
            <person name="Podar M."/>
            <person name="Griffiths E."/>
            <person name="Ferreira S."/>
            <person name="Hochstein R."/>
            <person name="Heidelberg J."/>
            <person name="Johnson J."/>
            <person name="Mead D."/>
            <person name="Pohorille A."/>
            <person name="Sarmiento M."/>
            <person name="Schweighofer K."/>
            <person name="Seshadri R."/>
            <person name="Voytek M.A."/>
        </authorList>
    </citation>
    <scope>NUCLEOTIDE SEQUENCE [LARGE SCALE GENOMIC DNA]</scope>
    <source>
        <strain evidence="3">DSM 14350 / EX-H1</strain>
    </source>
</reference>